<sequence>MNSKIEVLSPAGSWDSLKAAAAAGADAVYFSGSSFNARRNAENFKDEDIKNVVSYCHARGIKAYFALNTIVFDYEIKEALKLASNVCASGIDALILQDVGLASLIHRAAPEVKLHASTQMSVHNISGINQLAEMGFSRVVLARELSSHEIARIAKSSPIELEVFVHGAHCMSVSGQCYMSAFFGGSRSGNRGLCAQPCRLPFSVGSAKNVLSLKDLSIINNIPELAELGVVSAKIEGRMKSPEYVYAATSCCRKAADGEKISGEDLDRLKVAFSRSGFTSGYFDSKIDKDMFGVRQYEDYKMAIPQLKRFRKLFEGVERQKIMVDFYLNIDKSSVSLKARDCDMNTAEVKGSPPEKAQKHEIEWKTARDKLLKTGGTPFKAADIKISIEPGLSVPVSEINKLRREVLCQIYEKRSAIRPIPFDESVIETFNSGFSTKKRKDVKKLRLRFRSIEQIPNDLDLDGIDMIIMPIFGTLTDKAAELIKKGVRIAAEIPRTIFSDEKHTAEKLSLARELGVNDAVCGNLGAVYLAKQLGFNVHGDFGLNISNSAAINTFSEIGVSSSVLSFETPIKSIIDISKRAQIPWGLIIYGRLPLMLVRNCPVRSFRGCSKGKCSIKDRTKTEFPLVCDNGVSEILNSRPLWLLDKKSEFDKIGMDFFELYFTIENRNQVKNIIESCKKGLAPDGEFTRGLYFHKGI</sequence>
<dbReference type="InterPro" id="IPR001539">
    <property type="entry name" value="Peptidase_U32"/>
</dbReference>
<dbReference type="STRING" id="29343.CCDG5_0010"/>
<dbReference type="PANTHER" id="PTHR30217">
    <property type="entry name" value="PEPTIDASE U32 FAMILY"/>
    <property type="match status" value="1"/>
</dbReference>
<keyword evidence="3" id="KW-1185">Reference proteome</keyword>
<dbReference type="PANTHER" id="PTHR30217:SF10">
    <property type="entry name" value="23S RRNA 5-HYDROXYCYTIDINE C2501 SYNTHASE"/>
    <property type="match status" value="1"/>
</dbReference>
<reference evidence="3" key="1">
    <citation type="submission" date="2014-07" db="EMBL/GenBank/DDBJ databases">
        <authorList>
            <person name="Wibberg D."/>
        </authorList>
    </citation>
    <scope>NUCLEOTIDE SEQUENCE [LARGE SCALE GENOMIC DNA]</scope>
    <source>
        <strain evidence="3">DG5</strain>
    </source>
</reference>
<evidence type="ECO:0000313" key="2">
    <source>
        <dbReference type="EMBL" id="CDZ23161.1"/>
    </source>
</evidence>
<dbReference type="Pfam" id="PF12392">
    <property type="entry name" value="DUF3656"/>
    <property type="match status" value="1"/>
</dbReference>
<dbReference type="Proteomes" id="UP000032431">
    <property type="component" value="Chromosome I"/>
</dbReference>
<dbReference type="HOGENOM" id="CLU_011540_4_1_9"/>
<gene>
    <name evidence="2" type="ORF">CCDG5_0010</name>
</gene>
<dbReference type="KEGG" id="ccel:CCDG5_0010"/>
<proteinExistence type="predicted"/>
<accession>A0A078KHZ4</accession>
<dbReference type="EMBL" id="LM995447">
    <property type="protein sequence ID" value="CDZ23161.1"/>
    <property type="molecule type" value="Genomic_DNA"/>
</dbReference>
<feature type="domain" description="Peptidase U32 collagenase" evidence="1">
    <location>
        <begin position="307"/>
        <end position="414"/>
    </location>
</feature>
<dbReference type="InterPro" id="IPR051454">
    <property type="entry name" value="RNA/ubiquinone_mod_enzymes"/>
</dbReference>
<dbReference type="AlphaFoldDB" id="A0A078KHZ4"/>
<dbReference type="InterPro" id="IPR020988">
    <property type="entry name" value="Pept_U32_collagenase"/>
</dbReference>
<dbReference type="OrthoDB" id="9807498at2"/>
<protein>
    <recommendedName>
        <fullName evidence="1">Peptidase U32 collagenase domain-containing protein</fullName>
    </recommendedName>
</protein>
<evidence type="ECO:0000313" key="3">
    <source>
        <dbReference type="Proteomes" id="UP000032431"/>
    </source>
</evidence>
<name>A0A078KHZ4_9FIRM</name>
<dbReference type="PATRIC" id="fig|29343.3.peg.10"/>
<evidence type="ECO:0000259" key="1">
    <source>
        <dbReference type="Pfam" id="PF12392"/>
    </source>
</evidence>
<dbReference type="Pfam" id="PF01136">
    <property type="entry name" value="Peptidase_U32"/>
    <property type="match status" value="2"/>
</dbReference>
<organism evidence="2 3">
    <name type="scientific">[Clostridium] cellulosi</name>
    <dbReference type="NCBI Taxonomy" id="29343"/>
    <lineage>
        <taxon>Bacteria</taxon>
        <taxon>Bacillati</taxon>
        <taxon>Bacillota</taxon>
        <taxon>Clostridia</taxon>
        <taxon>Eubacteriales</taxon>
        <taxon>Oscillospiraceae</taxon>
        <taxon>Oscillospiraceae incertae sedis</taxon>
    </lineage>
</organism>